<dbReference type="EMBL" id="BMJY01000002">
    <property type="protein sequence ID" value="GGH37382.1"/>
    <property type="molecule type" value="Genomic_DNA"/>
</dbReference>
<dbReference type="Proteomes" id="UP000657592">
    <property type="component" value="Unassembled WGS sequence"/>
</dbReference>
<evidence type="ECO:0000313" key="1">
    <source>
        <dbReference type="EMBL" id="GGH37382.1"/>
    </source>
</evidence>
<comment type="caution">
    <text evidence="1">The sequence shown here is derived from an EMBL/GenBank/DDBJ whole genome shotgun (WGS) entry which is preliminary data.</text>
</comment>
<reference evidence="1" key="2">
    <citation type="submission" date="2020-09" db="EMBL/GenBank/DDBJ databases">
        <authorList>
            <person name="Sun Q."/>
            <person name="Zhou Y."/>
        </authorList>
    </citation>
    <scope>NUCLEOTIDE SEQUENCE</scope>
    <source>
        <strain evidence="1">CGMCC 1.15794</strain>
    </source>
</reference>
<name>A0A917IC04_9MICO</name>
<accession>A0A917IC04</accession>
<proteinExistence type="predicted"/>
<dbReference type="AlphaFoldDB" id="A0A917IC04"/>
<sequence>MLPRLAGDQEVDVREPAIETVLPVQRAVAAAWPSAWIDAIAMRADAQGIVVVTLAGDEVALAAGAHVEPGEPVAFHPVAEVLSVRGALVRARRR</sequence>
<keyword evidence="2" id="KW-1185">Reference proteome</keyword>
<gene>
    <name evidence="1" type="ORF">GCM10010921_07210</name>
</gene>
<evidence type="ECO:0000313" key="2">
    <source>
        <dbReference type="Proteomes" id="UP000657592"/>
    </source>
</evidence>
<organism evidence="1 2">
    <name type="scientific">Microbacterium album</name>
    <dbReference type="NCBI Taxonomy" id="2053191"/>
    <lineage>
        <taxon>Bacteria</taxon>
        <taxon>Bacillati</taxon>
        <taxon>Actinomycetota</taxon>
        <taxon>Actinomycetes</taxon>
        <taxon>Micrococcales</taxon>
        <taxon>Microbacteriaceae</taxon>
        <taxon>Microbacterium</taxon>
    </lineage>
</organism>
<protein>
    <submittedName>
        <fullName evidence="1">Uncharacterized protein</fullName>
    </submittedName>
</protein>
<reference evidence="1" key="1">
    <citation type="journal article" date="2014" name="Int. J. Syst. Evol. Microbiol.">
        <title>Complete genome sequence of Corynebacterium casei LMG S-19264T (=DSM 44701T), isolated from a smear-ripened cheese.</title>
        <authorList>
            <consortium name="US DOE Joint Genome Institute (JGI-PGF)"/>
            <person name="Walter F."/>
            <person name="Albersmeier A."/>
            <person name="Kalinowski J."/>
            <person name="Ruckert C."/>
        </authorList>
    </citation>
    <scope>NUCLEOTIDE SEQUENCE</scope>
    <source>
        <strain evidence="1">CGMCC 1.15794</strain>
    </source>
</reference>